<sequence length="132" mass="15453">MTVRISLAPQGKPLSISGKSDRNGERQIRQIYMYPGVNHYSLANRRKTKNDIQLPRRHRAFYHCQRLTKISHLTERVTVSECRTYNTPIRHSTPLSVLRTLPKRSRQPKQDKNYERWPIPVALSKTECVSGR</sequence>
<organism evidence="2 3">
    <name type="scientific">Batillaria attramentaria</name>
    <dbReference type="NCBI Taxonomy" id="370345"/>
    <lineage>
        <taxon>Eukaryota</taxon>
        <taxon>Metazoa</taxon>
        <taxon>Spiralia</taxon>
        <taxon>Lophotrochozoa</taxon>
        <taxon>Mollusca</taxon>
        <taxon>Gastropoda</taxon>
        <taxon>Caenogastropoda</taxon>
        <taxon>Sorbeoconcha</taxon>
        <taxon>Cerithioidea</taxon>
        <taxon>Batillariidae</taxon>
        <taxon>Batillaria</taxon>
    </lineage>
</organism>
<gene>
    <name evidence="2" type="ORF">BaRGS_00014592</name>
</gene>
<proteinExistence type="predicted"/>
<keyword evidence="3" id="KW-1185">Reference proteome</keyword>
<evidence type="ECO:0000313" key="3">
    <source>
        <dbReference type="Proteomes" id="UP001519460"/>
    </source>
</evidence>
<comment type="caution">
    <text evidence="2">The sequence shown here is derived from an EMBL/GenBank/DDBJ whole genome shotgun (WGS) entry which is preliminary data.</text>
</comment>
<protein>
    <submittedName>
        <fullName evidence="2">Uncharacterized protein</fullName>
    </submittedName>
</protein>
<feature type="region of interest" description="Disordered" evidence="1">
    <location>
        <begin position="1"/>
        <end position="23"/>
    </location>
</feature>
<evidence type="ECO:0000313" key="2">
    <source>
        <dbReference type="EMBL" id="KAK7494119.1"/>
    </source>
</evidence>
<name>A0ABD0L3Y0_9CAEN</name>
<dbReference type="Proteomes" id="UP001519460">
    <property type="component" value="Unassembled WGS sequence"/>
</dbReference>
<dbReference type="EMBL" id="JACVVK020000086">
    <property type="protein sequence ID" value="KAK7494119.1"/>
    <property type="molecule type" value="Genomic_DNA"/>
</dbReference>
<reference evidence="2 3" key="1">
    <citation type="journal article" date="2023" name="Sci. Data">
        <title>Genome assembly of the Korean intertidal mud-creeper Batillaria attramentaria.</title>
        <authorList>
            <person name="Patra A.K."/>
            <person name="Ho P.T."/>
            <person name="Jun S."/>
            <person name="Lee S.J."/>
            <person name="Kim Y."/>
            <person name="Won Y.J."/>
        </authorList>
    </citation>
    <scope>NUCLEOTIDE SEQUENCE [LARGE SCALE GENOMIC DNA]</scope>
    <source>
        <strain evidence="2">Wonlab-2016</strain>
    </source>
</reference>
<evidence type="ECO:0000256" key="1">
    <source>
        <dbReference type="SAM" id="MobiDB-lite"/>
    </source>
</evidence>
<dbReference type="AlphaFoldDB" id="A0ABD0L3Y0"/>
<accession>A0ABD0L3Y0</accession>